<name>A0AB39R3U1_9ACTN</name>
<dbReference type="InterPro" id="IPR029016">
    <property type="entry name" value="GAF-like_dom_sf"/>
</dbReference>
<sequence>MPDALHCMVVVDRVDCDHAGAVYDAFAAYRALRTFREIGDTSPLHATATGQAILTHLTATEAGRRAAARHRTVLPVPDRTRTGHRGGPRGARCDGGAAPAGHDRRPARHRTGTARYL</sequence>
<evidence type="ECO:0008006" key="3">
    <source>
        <dbReference type="Google" id="ProtNLM"/>
    </source>
</evidence>
<accession>A0AB39R3U1</accession>
<dbReference type="Gene3D" id="3.30.450.40">
    <property type="match status" value="1"/>
</dbReference>
<dbReference type="AlphaFoldDB" id="A0AB39R3U1"/>
<dbReference type="RefSeq" id="WP_369243856.1">
    <property type="nucleotide sequence ID" value="NZ_CP163443.1"/>
</dbReference>
<feature type="region of interest" description="Disordered" evidence="1">
    <location>
        <begin position="64"/>
        <end position="117"/>
    </location>
</feature>
<organism evidence="2">
    <name type="scientific">Streptomyces sp. R41</name>
    <dbReference type="NCBI Taxonomy" id="3238632"/>
    <lineage>
        <taxon>Bacteria</taxon>
        <taxon>Bacillati</taxon>
        <taxon>Actinomycetota</taxon>
        <taxon>Actinomycetes</taxon>
        <taxon>Kitasatosporales</taxon>
        <taxon>Streptomycetaceae</taxon>
        <taxon>Streptomyces</taxon>
    </lineage>
</organism>
<proteinExistence type="predicted"/>
<protein>
    <recommendedName>
        <fullName evidence="3">Transposase InsH N-terminal domain-containing protein</fullName>
    </recommendedName>
</protein>
<dbReference type="EMBL" id="CP163443">
    <property type="protein sequence ID" value="XDQ50505.1"/>
    <property type="molecule type" value="Genomic_DNA"/>
</dbReference>
<gene>
    <name evidence="2" type="ORF">AB5J53_01645</name>
</gene>
<evidence type="ECO:0000256" key="1">
    <source>
        <dbReference type="SAM" id="MobiDB-lite"/>
    </source>
</evidence>
<reference evidence="2" key="1">
    <citation type="submission" date="2024-07" db="EMBL/GenBank/DDBJ databases">
        <authorList>
            <person name="Yu S.T."/>
        </authorList>
    </citation>
    <scope>NUCLEOTIDE SEQUENCE</scope>
    <source>
        <strain evidence="2">R41</strain>
    </source>
</reference>
<evidence type="ECO:0000313" key="2">
    <source>
        <dbReference type="EMBL" id="XDQ50505.1"/>
    </source>
</evidence>
<feature type="compositionally biased region" description="Basic residues" evidence="1">
    <location>
        <begin position="105"/>
        <end position="117"/>
    </location>
</feature>
<dbReference type="SUPFAM" id="SSF55781">
    <property type="entry name" value="GAF domain-like"/>
    <property type="match status" value="1"/>
</dbReference>